<comment type="caution">
    <text evidence="7">The sequence shown here is derived from an EMBL/GenBank/DDBJ whole genome shotgun (WGS) entry which is preliminary data.</text>
</comment>
<dbReference type="EMBL" id="JANJYI010000008">
    <property type="protein sequence ID" value="KAK2640374.1"/>
    <property type="molecule type" value="Genomic_DNA"/>
</dbReference>
<accession>A0AAD9TQG7</accession>
<dbReference type="PANTHER" id="PTHR33463">
    <property type="entry name" value="NB-ARC DOMAIN-CONTAINING PROTEIN-RELATED"/>
    <property type="match status" value="1"/>
</dbReference>
<dbReference type="GO" id="GO:0043531">
    <property type="term" value="F:ADP binding"/>
    <property type="evidence" value="ECO:0007669"/>
    <property type="project" value="InterPro"/>
</dbReference>
<evidence type="ECO:0000256" key="3">
    <source>
        <dbReference type="ARBA" id="ARBA00022821"/>
    </source>
</evidence>
<dbReference type="SUPFAM" id="SSF52540">
    <property type="entry name" value="P-loop containing nucleoside triphosphate hydrolases"/>
    <property type="match status" value="1"/>
</dbReference>
<name>A0AAD9TQG7_9ROSI</name>
<dbReference type="InterPro" id="IPR050905">
    <property type="entry name" value="Plant_NBS-LRR"/>
</dbReference>
<reference evidence="7" key="1">
    <citation type="journal article" date="2023" name="Plant J.">
        <title>Genome sequences and population genomics provide insights into the demographic history, inbreeding, and mutation load of two 'living fossil' tree species of Dipteronia.</title>
        <authorList>
            <person name="Feng Y."/>
            <person name="Comes H.P."/>
            <person name="Chen J."/>
            <person name="Zhu S."/>
            <person name="Lu R."/>
            <person name="Zhang X."/>
            <person name="Li P."/>
            <person name="Qiu J."/>
            <person name="Olsen K.M."/>
            <person name="Qiu Y."/>
        </authorList>
    </citation>
    <scope>NUCLEOTIDE SEQUENCE</scope>
    <source>
        <strain evidence="7">KIB01</strain>
    </source>
</reference>
<feature type="coiled-coil region" evidence="5">
    <location>
        <begin position="34"/>
        <end position="61"/>
    </location>
</feature>
<evidence type="ECO:0000256" key="4">
    <source>
        <dbReference type="ARBA" id="ARBA00022840"/>
    </source>
</evidence>
<evidence type="ECO:0000256" key="1">
    <source>
        <dbReference type="ARBA" id="ARBA00008894"/>
    </source>
</evidence>
<keyword evidence="8" id="KW-1185">Reference proteome</keyword>
<feature type="domain" description="AAA+ ATPase" evidence="6">
    <location>
        <begin position="173"/>
        <end position="326"/>
    </location>
</feature>
<dbReference type="InterPro" id="IPR042197">
    <property type="entry name" value="Apaf_helical"/>
</dbReference>
<evidence type="ECO:0000256" key="5">
    <source>
        <dbReference type="SAM" id="Coils"/>
    </source>
</evidence>
<proteinExistence type="inferred from homology"/>
<gene>
    <name evidence="7" type="ORF">Ddye_028169</name>
</gene>
<dbReference type="InterPro" id="IPR057135">
    <property type="entry name" value="At4g27190-like_LRR"/>
</dbReference>
<dbReference type="InterPro" id="IPR027417">
    <property type="entry name" value="P-loop_NTPase"/>
</dbReference>
<keyword evidence="3" id="KW-0611">Plant defense</keyword>
<organism evidence="7 8">
    <name type="scientific">Dipteronia dyeriana</name>
    <dbReference type="NCBI Taxonomy" id="168575"/>
    <lineage>
        <taxon>Eukaryota</taxon>
        <taxon>Viridiplantae</taxon>
        <taxon>Streptophyta</taxon>
        <taxon>Embryophyta</taxon>
        <taxon>Tracheophyta</taxon>
        <taxon>Spermatophyta</taxon>
        <taxon>Magnoliopsida</taxon>
        <taxon>eudicotyledons</taxon>
        <taxon>Gunneridae</taxon>
        <taxon>Pentapetalae</taxon>
        <taxon>rosids</taxon>
        <taxon>malvids</taxon>
        <taxon>Sapindales</taxon>
        <taxon>Sapindaceae</taxon>
        <taxon>Hippocastanoideae</taxon>
        <taxon>Acereae</taxon>
        <taxon>Dipteronia</taxon>
    </lineage>
</organism>
<evidence type="ECO:0000313" key="7">
    <source>
        <dbReference type="EMBL" id="KAK2640374.1"/>
    </source>
</evidence>
<evidence type="ECO:0000256" key="2">
    <source>
        <dbReference type="ARBA" id="ARBA00022741"/>
    </source>
</evidence>
<protein>
    <recommendedName>
        <fullName evidence="6">AAA+ ATPase domain-containing protein</fullName>
    </recommendedName>
</protein>
<comment type="similarity">
    <text evidence="1">Belongs to the disease resistance NB-LRR family.</text>
</comment>
<dbReference type="PRINTS" id="PR00364">
    <property type="entry name" value="DISEASERSIST"/>
</dbReference>
<dbReference type="Gene3D" id="3.40.50.300">
    <property type="entry name" value="P-loop containing nucleotide triphosphate hydrolases"/>
    <property type="match status" value="1"/>
</dbReference>
<dbReference type="SMART" id="SM00382">
    <property type="entry name" value="AAA"/>
    <property type="match status" value="1"/>
</dbReference>
<dbReference type="Gene3D" id="1.10.8.430">
    <property type="entry name" value="Helical domain of apoptotic protease-activating factors"/>
    <property type="match status" value="1"/>
</dbReference>
<dbReference type="SUPFAM" id="SSF52047">
    <property type="entry name" value="RNI-like"/>
    <property type="match status" value="3"/>
</dbReference>
<keyword evidence="5" id="KW-0175">Coiled coil</keyword>
<dbReference type="InterPro" id="IPR032675">
    <property type="entry name" value="LRR_dom_sf"/>
</dbReference>
<dbReference type="SUPFAM" id="SSF52058">
    <property type="entry name" value="L domain-like"/>
    <property type="match status" value="3"/>
</dbReference>
<keyword evidence="2" id="KW-0547">Nucleotide-binding</keyword>
<dbReference type="GO" id="GO:0005524">
    <property type="term" value="F:ATP binding"/>
    <property type="evidence" value="ECO:0007669"/>
    <property type="project" value="UniProtKB-KW"/>
</dbReference>
<dbReference type="Gene3D" id="3.80.10.10">
    <property type="entry name" value="Ribonuclease Inhibitor"/>
    <property type="match status" value="9"/>
</dbReference>
<sequence>MADIVISIAAKVAELLVVPIKKHICYPFKYESNIEGLKKQLENLTNQRELVQHSVDEAMRQGDEIEEHVAKWMHSVDEFTKAVVKPIIDDQHKAGKLCSIGFCSNLMMRYSLSKIAAKTAKDGVNLLGEGKFNKVSYRPPLQRTTSIYTRGYEDFDSRKPIFQEIMLTLKGDNFNVIGVNGMGGVGKTTLVKRVVAQAIEDQLFDEVVMVDVTENPDIKNIQAQIADELGLKFDEESLKGRAARLYDRLKKEKRVLVVLDNIWAQLDLDAVGIPFSEEKRGSVTEEGQQNGRNVNMRQCKILLTSRDLFVLRDDMSTQRDFFLNILSREEAGNLFWKIVDDSAQKSDYDSIAVEIVKYCDGLPVAIATIANALKNKSLSEWNDALYQLRNSSPRQIKGMDAKVFSAIKLSYDFLESEEAKSLFLLCSLYNASSVIPIDFFLGHCMGLGLFQNVSTLEQGRNRLRTLINQLKASSLLLEGNANEFFKMHDIVHVVAMSIASTNKFMFNIQDVTNLKEMLEEKLSKEATAISLPYKDVSVLTEKLDFPKLNLLILAMKDASLQIPDPFFEGMAELKVLDLCRIDMLLLPSSLCRLKNLRTLYLIECPLGDIAIIGELKILEILRFTYCDIEQLPSSIRQLTRLRRLELTGCSKLKVISPNVISSLTQLEVLLMDDSFVRWEVEGQNNNASLAELKLLSRLTTLYIHVLDARIIPQDFLIFEKLESYRIFIGDVWEWSDNFESSRILKLELSISNFLGSGIKNLLKRTEDLYLDKLKGIKNAVYELNGEGFPQLKNLHIQNAPEIQYIINSIGRGLCNVFPKLQLLILHNLINLEMICHSQLTTVSFGELRILKIRKCDRLKHLFTFSMAKNLAQLEEIEVTDCKKLEEIIFKESEEQASQNERIGEIKFTQLRTLRLQCLPQLTSFGFNAFKSDTESQEIIAEDEPGSFVLPFSQNVELPCLKNLELSSINVECRWLDQFPAMSSCCQTLTSLTLEECSGSMKFLFSYSVVKSLVVLEKLEIRNCKSIEGIINTDELRGEENGITMVLPKLLNLQLIGLLNLTQLSSGNSVEFPSLSQLSVKDCSKLKTFVSSSTSTGLKQSKKVEEMNRRDDIHPLFDQKVVLSTLESLNLSSIRIQTIWHNQLWSMSGFQSLTKIIIDDCDNLKYVFSSSMVKSLMKIEVIQISNCNSMEEVIITEGERIGNTLFPKLYQLHLKHLPELTTFCNFTRNLIELRSLTHLWLENCPKMHTFVSNSPHPDMSTSKEEHMNLSDNQHARIQPLFNEMAGLPRLKFLHIVRMDNLRTIWHNELSFNSYTLKYFRASECNNVMNVFPFNMSGRLQKLEEVWILNCDSLEEIFELQAVSCEETEATTAVQLRKLVLRSLPNLKHVWSTNSQGLLSSENLVSIEVQSCDRLKSIFPASIARGLLQLEELWIIKCCMVEEVFSKEEEQAEAVPPHLVFPKLNTLQLTDLPRLKSFYPGLFISEWPAVKILEIYRCDKMEMLTSKFPSIHKSHGKSKLEEDTIQHPLFFVDKFAFPKVEQLALEWNWIVEEMLHGTFSEYSCNLKFIELINFSKQSGICPSCFLYTLPNLERLDVYYGFFEELFVCEGLDCKEKHVETPSKLSRLNLFYLKGSLNQWKENSLPCKAFRNLTTLKVLGFGYLESLLVSSFVSFHNLTTMEVSKCNIGLVNIMEVSVAKSLVQLTRLKISECKMIETIITHVRVDEMEDLIIFNHLKYLELRSLPRLDSFSSGNYTIEFPSLQRVIVRQCPNMKIFSQGALSTPRLHKIQITEVEEEGLWEGGLNTTIQKLFKDMIGFCEFQHLTMSEFPHLKEVWHGQFPVEVFCNLKSLLMDECISSAIIPGNLRQHLNSLEVLSVNNCGSIEVFDFEEINVDEDFKVLSQLSKFYLDNLPRLKHIWKKNHSQVLGFRNLKSMILHNCSSLRYIFTPSVVSGFLQLQELEIIKCAFVEEIITTEGQKDASIDKVMEERISNSLFPKLERLELIDLQRLGRFCNFTGDSIQLLSLAQLCIVNCPEMHTFVCNSPFTNILPRKEPEDQHNSDKKLHSHIQPLFDEKVTFPNLKKLEIFKMANLKKIWKGQLTPTSFCELEYFEVYHCHKLLSIFPSKMLGRLQKLKEMFISYCWMVEEIVSMEEVDAVPSILFPQLTSMVLAGLPRLKGFYPGLYTSKWQALKKLKVHGCGGVEILASQLQTHGESQHEIPIRWSLFLFEEIVFPSLEELTLDWNCLANEILHGKFSDYLCKLKSLVFANHRKGISNICPFRFLDQLPNLEKVEFYYGHFKDIFVIDCKEKHVETHTKLSHLMLCNAYDWNYLWEENSECIKALQNLATLEVSKCPYIKIIVPASVSFKNLTCLEVSKCEELINLVAFSTAKSLVQLTRMTITDCRWMKDTIAHTGDTMEDQIIFKQLKYLRLQCLTSLESFYSGNYTIEFPSLEQVVLRQCPNMKIFSQGVLNTPKLQRVQMIEADVGGCWNGNLNATVQKLFKDMFLHERFSKYKFGKNKFTRYKRKLWTFTHVRTFGIPIDRGVLVHCGWSGPGKGWSGQVRSVPLGEESLAQSLPSILDRVPSGIPYKVMITPPKPFF</sequence>
<dbReference type="PANTHER" id="PTHR33463:SF203">
    <property type="entry name" value="AAA+ ATPASE DOMAIN-CONTAINING PROTEIN"/>
    <property type="match status" value="1"/>
</dbReference>
<dbReference type="Pfam" id="PF00931">
    <property type="entry name" value="NB-ARC"/>
    <property type="match status" value="1"/>
</dbReference>
<dbReference type="Pfam" id="PF23247">
    <property type="entry name" value="LRR_RPS2"/>
    <property type="match status" value="9"/>
</dbReference>
<dbReference type="InterPro" id="IPR002182">
    <property type="entry name" value="NB-ARC"/>
</dbReference>
<dbReference type="GO" id="GO:0006952">
    <property type="term" value="P:defense response"/>
    <property type="evidence" value="ECO:0007669"/>
    <property type="project" value="UniProtKB-KW"/>
</dbReference>
<evidence type="ECO:0000313" key="8">
    <source>
        <dbReference type="Proteomes" id="UP001280121"/>
    </source>
</evidence>
<keyword evidence="4" id="KW-0067">ATP-binding</keyword>
<dbReference type="InterPro" id="IPR003593">
    <property type="entry name" value="AAA+_ATPase"/>
</dbReference>
<evidence type="ECO:0000259" key="6">
    <source>
        <dbReference type="SMART" id="SM00382"/>
    </source>
</evidence>
<dbReference type="Proteomes" id="UP001280121">
    <property type="component" value="Unassembled WGS sequence"/>
</dbReference>